<evidence type="ECO:0000313" key="2">
    <source>
        <dbReference type="Proteomes" id="UP000515855"/>
    </source>
</evidence>
<gene>
    <name evidence="1" type="ORF">AF3_167</name>
</gene>
<reference evidence="1 2" key="1">
    <citation type="submission" date="2020-07" db="EMBL/GenBank/DDBJ databases">
        <title>Complete genome sequence of Rhizobium leguminosarum bacteriophage vB_RlegM_AF3.</title>
        <authorList>
            <person name="Gunathilake D."/>
            <person name="Mackenzie K.D."/>
            <person name="Yost C.K."/>
            <person name="Hynes M.F."/>
        </authorList>
    </citation>
    <scope>NUCLEOTIDE SEQUENCE [LARGE SCALE GENOMIC DNA]</scope>
</reference>
<protein>
    <submittedName>
        <fullName evidence="1">Uncharacterized protein</fullName>
    </submittedName>
</protein>
<dbReference type="EMBL" id="MT778837">
    <property type="protein sequence ID" value="QNH71549.1"/>
    <property type="molecule type" value="Genomic_DNA"/>
</dbReference>
<sequence length="84" mass="9448">MGCDLMKVILSNGSTFEFTQNDINTNSSMFNCEQKVPVFGSEDWVEALVEHLFDVINNSEDERVLEMTSSEELLVSVIVEEILG</sequence>
<keyword evidence="2" id="KW-1185">Reference proteome</keyword>
<proteinExistence type="predicted"/>
<name>A0A7G7WWF5_9CAUD</name>
<organism evidence="1 2">
    <name type="scientific">Rhizobium phage AF3</name>
    <dbReference type="NCBI Taxonomy" id="2763529"/>
    <lineage>
        <taxon>Viruses</taxon>
        <taxon>Duplodnaviria</taxon>
        <taxon>Heunggongvirae</taxon>
        <taxon>Uroviricota</taxon>
        <taxon>Caudoviricetes</taxon>
        <taxon>Pootjesviridae</taxon>
        <taxon>Innesvirus</taxon>
        <taxon>Innesvirus AF3</taxon>
    </lineage>
</organism>
<evidence type="ECO:0000313" key="1">
    <source>
        <dbReference type="EMBL" id="QNH71549.1"/>
    </source>
</evidence>
<dbReference type="Proteomes" id="UP000515855">
    <property type="component" value="Segment"/>
</dbReference>
<accession>A0A7G7WWF5</accession>